<name>A0AAW0LTT9_QUESU</name>
<comment type="caution">
    <text evidence="1">The sequence shown here is derived from an EMBL/GenBank/DDBJ whole genome shotgun (WGS) entry which is preliminary data.</text>
</comment>
<accession>A0AAW0LTT9</accession>
<evidence type="ECO:0000313" key="1">
    <source>
        <dbReference type="EMBL" id="KAK7854052.1"/>
    </source>
</evidence>
<organism evidence="1 2">
    <name type="scientific">Quercus suber</name>
    <name type="common">Cork oak</name>
    <dbReference type="NCBI Taxonomy" id="58331"/>
    <lineage>
        <taxon>Eukaryota</taxon>
        <taxon>Viridiplantae</taxon>
        <taxon>Streptophyta</taxon>
        <taxon>Embryophyta</taxon>
        <taxon>Tracheophyta</taxon>
        <taxon>Spermatophyta</taxon>
        <taxon>Magnoliopsida</taxon>
        <taxon>eudicotyledons</taxon>
        <taxon>Gunneridae</taxon>
        <taxon>Pentapetalae</taxon>
        <taxon>rosids</taxon>
        <taxon>fabids</taxon>
        <taxon>Fagales</taxon>
        <taxon>Fagaceae</taxon>
        <taxon>Quercus</taxon>
    </lineage>
</organism>
<dbReference type="EMBL" id="PKMF04000059">
    <property type="protein sequence ID" value="KAK7854052.1"/>
    <property type="molecule type" value="Genomic_DNA"/>
</dbReference>
<sequence>MDDTGSLLVNANCKAHFSHKGYTMRAHKYPKCLIPWNMRHLNFLADCFDLDQAKLACDPSRHWVNFQSFAYDTYPHSHSHSHSHDPLPVEQEFLALRQLVLQLVQLNILSIINVKELRKDFASYDFSNLMFG</sequence>
<dbReference type="Proteomes" id="UP000237347">
    <property type="component" value="Unassembled WGS sequence"/>
</dbReference>
<dbReference type="AlphaFoldDB" id="A0AAW0LTT9"/>
<proteinExistence type="predicted"/>
<gene>
    <name evidence="1" type="ORF">CFP56_033734</name>
</gene>
<evidence type="ECO:0000313" key="2">
    <source>
        <dbReference type="Proteomes" id="UP000237347"/>
    </source>
</evidence>
<protein>
    <submittedName>
        <fullName evidence="1">Uncharacterized protein</fullName>
    </submittedName>
</protein>
<reference evidence="1 2" key="1">
    <citation type="journal article" date="2018" name="Sci. Data">
        <title>The draft genome sequence of cork oak.</title>
        <authorList>
            <person name="Ramos A.M."/>
            <person name="Usie A."/>
            <person name="Barbosa P."/>
            <person name="Barros P.M."/>
            <person name="Capote T."/>
            <person name="Chaves I."/>
            <person name="Simoes F."/>
            <person name="Abreu I."/>
            <person name="Carrasquinho I."/>
            <person name="Faro C."/>
            <person name="Guimaraes J.B."/>
            <person name="Mendonca D."/>
            <person name="Nobrega F."/>
            <person name="Rodrigues L."/>
            <person name="Saibo N.J.M."/>
            <person name="Varela M.C."/>
            <person name="Egas C."/>
            <person name="Matos J."/>
            <person name="Miguel C.M."/>
            <person name="Oliveira M.M."/>
            <person name="Ricardo C.P."/>
            <person name="Goncalves S."/>
        </authorList>
    </citation>
    <scope>NUCLEOTIDE SEQUENCE [LARGE SCALE GENOMIC DNA]</scope>
    <source>
        <strain evidence="2">cv. HL8</strain>
    </source>
</reference>
<keyword evidence="2" id="KW-1185">Reference proteome</keyword>